<dbReference type="Proteomes" id="UP000076798">
    <property type="component" value="Unassembled WGS sequence"/>
</dbReference>
<evidence type="ECO:0000256" key="1">
    <source>
        <dbReference type="SAM" id="MobiDB-lite"/>
    </source>
</evidence>
<organism evidence="2 3">
    <name type="scientific">Sistotremastrum suecicum HHB10207 ss-3</name>
    <dbReference type="NCBI Taxonomy" id="1314776"/>
    <lineage>
        <taxon>Eukaryota</taxon>
        <taxon>Fungi</taxon>
        <taxon>Dikarya</taxon>
        <taxon>Basidiomycota</taxon>
        <taxon>Agaricomycotina</taxon>
        <taxon>Agaricomycetes</taxon>
        <taxon>Sistotremastrales</taxon>
        <taxon>Sistotremastraceae</taxon>
        <taxon>Sistotremastrum</taxon>
    </lineage>
</organism>
<dbReference type="OrthoDB" id="3222453at2759"/>
<feature type="region of interest" description="Disordered" evidence="1">
    <location>
        <begin position="156"/>
        <end position="176"/>
    </location>
</feature>
<proteinExistence type="predicted"/>
<feature type="compositionally biased region" description="Basic and acidic residues" evidence="1">
    <location>
        <begin position="160"/>
        <end position="172"/>
    </location>
</feature>
<sequence length="335" mass="37716">MGHIPPEDFQPFCPPAVTDRERFISVNPQSGDKIFVDQKRRDIAASMEISGPLTSLFGGGLSLLNRREEGAALLSKDSVSYNMKKPYDTLLGKYLVSNIEVWKEFLQETMVDTVSLWSLVTITGCYNTRSWEVATFEGSQSRSAVGLQVEGAAGASVSNERTHQLGTDRKSGPELLHGTRPVRQVVPRGEDSVLSDRDQSVFIKGWRFKERSRRWPLRLRAQAGSHTLPDDSDEYEDECCQSVSVESFPPAEEYRTVYDQLIDHFMTETDADIVMIHDDEIAIVCKTLDRPGLHDDEDYEYFDHFMHPACQIINGNKGSSHPSTCLPSVLKPCMY</sequence>
<dbReference type="EMBL" id="KV428223">
    <property type="protein sequence ID" value="KZT33722.1"/>
    <property type="molecule type" value="Genomic_DNA"/>
</dbReference>
<protein>
    <submittedName>
        <fullName evidence="2">Uncharacterized protein</fullName>
    </submittedName>
</protein>
<dbReference type="STRING" id="1314776.A0A165YXT1"/>
<gene>
    <name evidence="2" type="ORF">SISSUDRAFT_389726</name>
</gene>
<dbReference type="AlphaFoldDB" id="A0A165YXT1"/>
<accession>A0A165YXT1</accession>
<evidence type="ECO:0000313" key="3">
    <source>
        <dbReference type="Proteomes" id="UP000076798"/>
    </source>
</evidence>
<reference evidence="2 3" key="1">
    <citation type="journal article" date="2016" name="Mol. Biol. Evol.">
        <title>Comparative Genomics of Early-Diverging Mushroom-Forming Fungi Provides Insights into the Origins of Lignocellulose Decay Capabilities.</title>
        <authorList>
            <person name="Nagy L.G."/>
            <person name="Riley R."/>
            <person name="Tritt A."/>
            <person name="Adam C."/>
            <person name="Daum C."/>
            <person name="Floudas D."/>
            <person name="Sun H."/>
            <person name="Yadav J.S."/>
            <person name="Pangilinan J."/>
            <person name="Larsson K.H."/>
            <person name="Matsuura K."/>
            <person name="Barry K."/>
            <person name="Labutti K."/>
            <person name="Kuo R."/>
            <person name="Ohm R.A."/>
            <person name="Bhattacharya S.S."/>
            <person name="Shirouzu T."/>
            <person name="Yoshinaga Y."/>
            <person name="Martin F.M."/>
            <person name="Grigoriev I.V."/>
            <person name="Hibbett D.S."/>
        </authorList>
    </citation>
    <scope>NUCLEOTIDE SEQUENCE [LARGE SCALE GENOMIC DNA]</scope>
    <source>
        <strain evidence="2 3">HHB10207 ss-3</strain>
    </source>
</reference>
<evidence type="ECO:0000313" key="2">
    <source>
        <dbReference type="EMBL" id="KZT33722.1"/>
    </source>
</evidence>
<name>A0A165YXT1_9AGAM</name>
<keyword evidence="3" id="KW-1185">Reference proteome</keyword>